<dbReference type="Gene3D" id="2.40.128.130">
    <property type="entry name" value="Autotransporter beta-domain"/>
    <property type="match status" value="1"/>
</dbReference>
<evidence type="ECO:0000259" key="1">
    <source>
        <dbReference type="PROSITE" id="PS51208"/>
    </source>
</evidence>
<dbReference type="InterPro" id="IPR006315">
    <property type="entry name" value="OM_autotransptr_brl_dom"/>
</dbReference>
<keyword evidence="3" id="KW-1185">Reference proteome</keyword>
<reference evidence="3" key="1">
    <citation type="journal article" date="2019" name="Int. J. Syst. Evol. Microbiol.">
        <title>The Global Catalogue of Microorganisms (GCM) 10K type strain sequencing project: providing services to taxonomists for standard genome sequencing and annotation.</title>
        <authorList>
            <consortium name="The Broad Institute Genomics Platform"/>
            <consortium name="The Broad Institute Genome Sequencing Center for Infectious Disease"/>
            <person name="Wu L."/>
            <person name="Ma J."/>
        </authorList>
    </citation>
    <scope>NUCLEOTIDE SEQUENCE [LARGE SCALE GENOMIC DNA]</scope>
    <source>
        <strain evidence="3">CCM 7941</strain>
    </source>
</reference>
<feature type="domain" description="Autotransporter" evidence="1">
    <location>
        <begin position="1"/>
        <end position="244"/>
    </location>
</feature>
<dbReference type="SUPFAM" id="SSF103515">
    <property type="entry name" value="Autotransporter"/>
    <property type="match status" value="1"/>
</dbReference>
<dbReference type="RefSeq" id="WP_376829116.1">
    <property type="nucleotide sequence ID" value="NZ_JBHLWR010000004.1"/>
</dbReference>
<organism evidence="2 3">
    <name type="scientific">Camelimonas abortus</name>
    <dbReference type="NCBI Taxonomy" id="1017184"/>
    <lineage>
        <taxon>Bacteria</taxon>
        <taxon>Pseudomonadati</taxon>
        <taxon>Pseudomonadota</taxon>
        <taxon>Alphaproteobacteria</taxon>
        <taxon>Hyphomicrobiales</taxon>
        <taxon>Chelatococcaceae</taxon>
        <taxon>Camelimonas</taxon>
    </lineage>
</organism>
<accession>A0ABV7LEN2</accession>
<dbReference type="NCBIfam" id="TIGR01414">
    <property type="entry name" value="autotrans_barl"/>
    <property type="match status" value="1"/>
</dbReference>
<sequence length="244" mass="26809">MFGAGDFNNIGVYVASGRLWADASGLVSNRTLTAYNLQRTGKVELTTMAGGAYWTHYSPWGGYLDAVVQLGRHRTEAASEAGRLKVDASDVIASLEAGYPVGIAAVPGLVIEPQAQVLWQRIVFSNGYDRYSNIDPGVSVGASGRIGVRGRWRFTDMMGHVYQAYLRVNLWQDSGGRAMLAYNHMHFAPLEDRSRRIEISAGATARLSDSLALYGHVSWEKDIWTRHHQGRRSIGGAVGLSYTW</sequence>
<gene>
    <name evidence="2" type="ORF">ACFOEX_08145</name>
</gene>
<name>A0ABV7LEN2_9HYPH</name>
<protein>
    <submittedName>
        <fullName evidence="2">Autotransporter outer membrane beta-barrel domain-containing protein</fullName>
    </submittedName>
</protein>
<dbReference type="EMBL" id="JBHRUV010000034">
    <property type="protein sequence ID" value="MFC3266321.1"/>
    <property type="molecule type" value="Genomic_DNA"/>
</dbReference>
<evidence type="ECO:0000313" key="3">
    <source>
        <dbReference type="Proteomes" id="UP001595536"/>
    </source>
</evidence>
<evidence type="ECO:0000313" key="2">
    <source>
        <dbReference type="EMBL" id="MFC3266321.1"/>
    </source>
</evidence>
<dbReference type="InterPro" id="IPR036709">
    <property type="entry name" value="Autotransporte_beta_dom_sf"/>
</dbReference>
<dbReference type="PROSITE" id="PS51208">
    <property type="entry name" value="AUTOTRANSPORTER"/>
    <property type="match status" value="1"/>
</dbReference>
<dbReference type="Proteomes" id="UP001595536">
    <property type="component" value="Unassembled WGS sequence"/>
</dbReference>
<dbReference type="InterPro" id="IPR005546">
    <property type="entry name" value="Autotransporte_beta"/>
</dbReference>
<comment type="caution">
    <text evidence="2">The sequence shown here is derived from an EMBL/GenBank/DDBJ whole genome shotgun (WGS) entry which is preliminary data.</text>
</comment>
<dbReference type="Pfam" id="PF03797">
    <property type="entry name" value="Autotransporter"/>
    <property type="match status" value="1"/>
</dbReference>
<proteinExistence type="predicted"/>